<dbReference type="SUPFAM" id="SSF53098">
    <property type="entry name" value="Ribonuclease H-like"/>
    <property type="match status" value="1"/>
</dbReference>
<dbReference type="CDD" id="cd09274">
    <property type="entry name" value="RNase_HI_RT_Ty3"/>
    <property type="match status" value="1"/>
</dbReference>
<feature type="compositionally biased region" description="Low complexity" evidence="8">
    <location>
        <begin position="100"/>
        <end position="111"/>
    </location>
</feature>
<evidence type="ECO:0000256" key="8">
    <source>
        <dbReference type="SAM" id="MobiDB-lite"/>
    </source>
</evidence>
<dbReference type="InterPro" id="IPR050951">
    <property type="entry name" value="Retrovirus_Pol_polyprotein"/>
</dbReference>
<evidence type="ECO:0000256" key="2">
    <source>
        <dbReference type="ARBA" id="ARBA00022695"/>
    </source>
</evidence>
<dbReference type="GO" id="GO:0005634">
    <property type="term" value="C:nucleus"/>
    <property type="evidence" value="ECO:0007669"/>
    <property type="project" value="UniProtKB-ARBA"/>
</dbReference>
<dbReference type="PANTHER" id="PTHR37984">
    <property type="entry name" value="PROTEIN CBG26694"/>
    <property type="match status" value="1"/>
</dbReference>
<dbReference type="Pfam" id="PF00078">
    <property type="entry name" value="RVT_1"/>
    <property type="match status" value="1"/>
</dbReference>
<dbReference type="Gene3D" id="3.30.420.10">
    <property type="entry name" value="Ribonuclease H-like superfamily/Ribonuclease H"/>
    <property type="match status" value="1"/>
</dbReference>
<feature type="region of interest" description="Disordered" evidence="8">
    <location>
        <begin position="1"/>
        <end position="125"/>
    </location>
</feature>
<dbReference type="InterPro" id="IPR012337">
    <property type="entry name" value="RNaseH-like_sf"/>
</dbReference>
<keyword evidence="3" id="KW-0540">Nuclease</keyword>
<dbReference type="Gene3D" id="3.10.10.10">
    <property type="entry name" value="HIV Type 1 Reverse Transcriptase, subunit A, domain 1"/>
    <property type="match status" value="1"/>
</dbReference>
<dbReference type="Pfam" id="PF00665">
    <property type="entry name" value="rve"/>
    <property type="match status" value="1"/>
</dbReference>
<dbReference type="Pfam" id="PF17917">
    <property type="entry name" value="RT_RNaseH"/>
    <property type="match status" value="1"/>
</dbReference>
<evidence type="ECO:0000256" key="7">
    <source>
        <dbReference type="ARBA" id="ARBA00022918"/>
    </source>
</evidence>
<evidence type="ECO:0000256" key="3">
    <source>
        <dbReference type="ARBA" id="ARBA00022722"/>
    </source>
</evidence>
<feature type="compositionally biased region" description="Basic and acidic residues" evidence="8">
    <location>
        <begin position="49"/>
        <end position="69"/>
    </location>
</feature>
<dbReference type="Gene3D" id="3.30.70.270">
    <property type="match status" value="2"/>
</dbReference>
<dbReference type="STRING" id="135208.A0A4Y9ZQC9"/>
<evidence type="ECO:0000256" key="5">
    <source>
        <dbReference type="ARBA" id="ARBA00022801"/>
    </source>
</evidence>
<dbReference type="GO" id="GO:0003723">
    <property type="term" value="F:RNA binding"/>
    <property type="evidence" value="ECO:0007669"/>
    <property type="project" value="UniProtKB-KW"/>
</dbReference>
<dbReference type="GO" id="GO:0016787">
    <property type="term" value="F:hydrolase activity"/>
    <property type="evidence" value="ECO:0007669"/>
    <property type="project" value="UniProtKB-KW"/>
</dbReference>
<organism evidence="10 11">
    <name type="scientific">Hericium alpestre</name>
    <dbReference type="NCBI Taxonomy" id="135208"/>
    <lineage>
        <taxon>Eukaryota</taxon>
        <taxon>Fungi</taxon>
        <taxon>Dikarya</taxon>
        <taxon>Basidiomycota</taxon>
        <taxon>Agaricomycotina</taxon>
        <taxon>Agaricomycetes</taxon>
        <taxon>Russulales</taxon>
        <taxon>Hericiaceae</taxon>
        <taxon>Hericium</taxon>
    </lineage>
</organism>
<keyword evidence="7" id="KW-0695">RNA-directed DNA polymerase</keyword>
<dbReference type="InterPro" id="IPR041373">
    <property type="entry name" value="RT_RNaseH"/>
</dbReference>
<dbReference type="InterPro" id="IPR001584">
    <property type="entry name" value="Integrase_cat-core"/>
</dbReference>
<gene>
    <name evidence="10" type="ORF">EWM64_g7550</name>
</gene>
<feature type="compositionally biased region" description="Polar residues" evidence="8">
    <location>
        <begin position="71"/>
        <end position="88"/>
    </location>
</feature>
<dbReference type="InterPro" id="IPR043502">
    <property type="entry name" value="DNA/RNA_pol_sf"/>
</dbReference>
<dbReference type="Proteomes" id="UP000298061">
    <property type="component" value="Unassembled WGS sequence"/>
</dbReference>
<keyword evidence="4" id="KW-0255">Endonuclease</keyword>
<reference evidence="10 11" key="1">
    <citation type="submission" date="2019-02" db="EMBL/GenBank/DDBJ databases">
        <title>Genome sequencing of the rare red list fungi Hericium alpestre (H. flagellum).</title>
        <authorList>
            <person name="Buettner E."/>
            <person name="Kellner H."/>
        </authorList>
    </citation>
    <scope>NUCLEOTIDE SEQUENCE [LARGE SCALE GENOMIC DNA]</scope>
    <source>
        <strain evidence="10 11">DSM 108284</strain>
    </source>
</reference>
<evidence type="ECO:0000313" key="11">
    <source>
        <dbReference type="Proteomes" id="UP000298061"/>
    </source>
</evidence>
<dbReference type="OrthoDB" id="3363652at2759"/>
<dbReference type="PANTHER" id="PTHR37984:SF5">
    <property type="entry name" value="PROTEIN NYNRIN-LIKE"/>
    <property type="match status" value="1"/>
</dbReference>
<feature type="domain" description="Integrase catalytic" evidence="9">
    <location>
        <begin position="949"/>
        <end position="1121"/>
    </location>
</feature>
<keyword evidence="2" id="KW-0548">Nucleotidyltransferase</keyword>
<comment type="caution">
    <text evidence="10">The sequence shown here is derived from an EMBL/GenBank/DDBJ whole genome shotgun (WGS) entry which is preliminary data.</text>
</comment>
<keyword evidence="11" id="KW-1185">Reference proteome</keyword>
<evidence type="ECO:0000256" key="4">
    <source>
        <dbReference type="ARBA" id="ARBA00022759"/>
    </source>
</evidence>
<dbReference type="GO" id="GO:0004519">
    <property type="term" value="F:endonuclease activity"/>
    <property type="evidence" value="ECO:0007669"/>
    <property type="project" value="UniProtKB-KW"/>
</dbReference>
<sequence length="1317" mass="146468">MPATNEPTEYEGREATASAWIEEVEASEDEKSAGAATASATSDASNDEYGPRKDPYAEEDSKLDRDAKHPGQTNKEQCSTAANTQAKANTEMRRESKGDSGSPSRGVSPSSLRKSLNTDTNLAYDRANVPNTEASQTTMRGASVEEIEDEEHVRLRRKREYARGSGFTLPAREVPPHMSPQAVPFDIDTDPGIEVWAVDTVDPKAHLYTRLTDLHKPARVEEMLRRIQIGDDLTTDERAQVLALLTEFADCFALSVGEVKPADDAVHKLNIPEGATFSTKPRQRPLTPPQREYLSKKVEEMLAAGIIEAVHPSRVKAVSPTTLAQKAHEGAGLTLDELQLRINDECVAAGLPPMFDLPARSPTAERVTAVEPPLKWRICQNFNEVNKVTTVAPMPQGDIRMKQQALCGHRYISVFDFASGFYALTMHIDSRPYTAFYVEGRGYFWYLRMPFGMTGAPASFAYVTGIHMHDLLTRQIMELFVDDGGAAANSFGEMMDKLRVVFVRVRERNLSLSADKSSFFMSEAVFAGARVGLQGVLPDLSKLTAVVDWMQPKDALNLVSFLGLTGHFRDLVRDYARIEAPLRDLLRKVDMPAQSSKGTYRRIMEGYKLTDHWSAIHTEAFLRLKAALTAEPVLRGPQWDGTPFTVTSDGCQNGFAAVLTQKFQYQLPNGKVVCKSHPIAFASKRTSTSEEKYKPFLLEFAALKFALDKFSDIIWGFPVIVVTDCQALRDVLLSDGLNATHARWRDGILAYQIIDVKHLPGKLNVVADGLSRKSEGLPHVAGDGSDWTVNEDWEASRGLVNDVMALTVERDPQYQDLFMRFQAEPLFTDVLEALTKQYTNSTKLRDKRRAQHRSSEYFLDDGKLWRLRGGSAARSRPRVECVSKVEAQALAYQQHITGGHWGRDSIKVALMERICSPRLDASIMAAIKACAQCKNYGAPHLHALFEPVTRRHPFELLVGDYLSMPKAKGKYHNVGLFLDTFSQHIWAFKFTVSGSAKTTMGCLHHIFQNFVPPETFMSDNGSHFKNAEVRDFCTKWNVKHHVVATYSPWVNGLVEGTNKLLIHVLARLAAPGLGEDDYVAITPEDLPTRWPDHLDEAVRILNNRLLPALKFTPKELLLGMVINTPPSTIAEAASVLRSGDVETQIAYVAQQRLDGYEAIVNHALRRKSAFDRRLRQRLPGEVLFHTGQLVQIYQNQLAFTVSSNSKLQAKWTPPHRIASRMCNAYEIVTLEGEPAKGTPISARRLRAFTPRLGSVLETEQRAFEEALRVEREQVAAARALEEVQKPGSDAGVDDLEVGFLGLGGDGGVAMFEGGTME</sequence>
<evidence type="ECO:0000313" key="10">
    <source>
        <dbReference type="EMBL" id="TFY76464.1"/>
    </source>
</evidence>
<dbReference type="PROSITE" id="PS50994">
    <property type="entry name" value="INTEGRASE"/>
    <property type="match status" value="1"/>
</dbReference>
<evidence type="ECO:0000256" key="1">
    <source>
        <dbReference type="ARBA" id="ARBA00022679"/>
    </source>
</evidence>
<name>A0A4Y9ZQC9_9AGAM</name>
<dbReference type="EMBL" id="SFCI01001199">
    <property type="protein sequence ID" value="TFY76464.1"/>
    <property type="molecule type" value="Genomic_DNA"/>
</dbReference>
<dbReference type="CDD" id="cd01647">
    <property type="entry name" value="RT_LTR"/>
    <property type="match status" value="1"/>
</dbReference>
<feature type="compositionally biased region" description="Polar residues" evidence="8">
    <location>
        <begin position="112"/>
        <end position="121"/>
    </location>
</feature>
<dbReference type="InterPro" id="IPR000477">
    <property type="entry name" value="RT_dom"/>
</dbReference>
<dbReference type="InterPro" id="IPR043128">
    <property type="entry name" value="Rev_trsase/Diguanyl_cyclase"/>
</dbReference>
<dbReference type="SUPFAM" id="SSF56672">
    <property type="entry name" value="DNA/RNA polymerases"/>
    <property type="match status" value="1"/>
</dbReference>
<evidence type="ECO:0000259" key="9">
    <source>
        <dbReference type="PROSITE" id="PS50994"/>
    </source>
</evidence>
<dbReference type="GO" id="GO:0003964">
    <property type="term" value="F:RNA-directed DNA polymerase activity"/>
    <property type="evidence" value="ECO:0007669"/>
    <property type="project" value="UniProtKB-KW"/>
</dbReference>
<feature type="compositionally biased region" description="Low complexity" evidence="8">
    <location>
        <begin position="33"/>
        <end position="44"/>
    </location>
</feature>
<dbReference type="Gene3D" id="1.10.340.70">
    <property type="match status" value="1"/>
</dbReference>
<protein>
    <recommendedName>
        <fullName evidence="9">Integrase catalytic domain-containing protein</fullName>
    </recommendedName>
</protein>
<keyword evidence="5" id="KW-0378">Hydrolase</keyword>
<keyword evidence="6" id="KW-0694">RNA-binding</keyword>
<evidence type="ECO:0000256" key="6">
    <source>
        <dbReference type="ARBA" id="ARBA00022884"/>
    </source>
</evidence>
<proteinExistence type="predicted"/>
<keyword evidence="1" id="KW-0808">Transferase</keyword>
<dbReference type="InterPro" id="IPR036397">
    <property type="entry name" value="RNaseH_sf"/>
</dbReference>
<dbReference type="GO" id="GO:0015074">
    <property type="term" value="P:DNA integration"/>
    <property type="evidence" value="ECO:0007669"/>
    <property type="project" value="InterPro"/>
</dbReference>
<accession>A0A4Y9ZQC9</accession>